<dbReference type="EMBL" id="CP134184">
    <property type="protein sequence ID" value="WPA96964.1"/>
    <property type="molecule type" value="Genomic_DNA"/>
</dbReference>
<evidence type="ECO:0000313" key="4">
    <source>
        <dbReference type="Proteomes" id="UP001302367"/>
    </source>
</evidence>
<evidence type="ECO:0000313" key="3">
    <source>
        <dbReference type="Proteomes" id="UP000230605"/>
    </source>
</evidence>
<organism evidence="1 3">
    <name type="scientific">Cercospora beticola</name>
    <name type="common">Sugarbeet leaf spot fungus</name>
    <dbReference type="NCBI Taxonomy" id="122368"/>
    <lineage>
        <taxon>Eukaryota</taxon>
        <taxon>Fungi</taxon>
        <taxon>Dikarya</taxon>
        <taxon>Ascomycota</taxon>
        <taxon>Pezizomycotina</taxon>
        <taxon>Dothideomycetes</taxon>
        <taxon>Dothideomycetidae</taxon>
        <taxon>Mycosphaerellales</taxon>
        <taxon>Mycosphaerellaceae</taxon>
        <taxon>Cercospora</taxon>
    </lineage>
</organism>
<keyword evidence="4" id="KW-1185">Reference proteome</keyword>
<dbReference type="OrthoDB" id="3625552at2759"/>
<reference evidence="2 4" key="2">
    <citation type="submission" date="2023-09" db="EMBL/GenBank/DDBJ databases">
        <title>Complete-Gapless Cercospora beticola genome.</title>
        <authorList>
            <person name="Wyatt N.A."/>
            <person name="Spanner R.E."/>
            <person name="Bolton M.D."/>
        </authorList>
    </citation>
    <scope>NUCLEOTIDE SEQUENCE [LARGE SCALE GENOMIC DNA]</scope>
    <source>
        <strain evidence="2">Cb09-40</strain>
    </source>
</reference>
<dbReference type="Proteomes" id="UP000230605">
    <property type="component" value="Chromosome 1"/>
</dbReference>
<evidence type="ECO:0008006" key="5">
    <source>
        <dbReference type="Google" id="ProtNLM"/>
    </source>
</evidence>
<accession>A0A2G5IDN0</accession>
<proteinExistence type="predicted"/>
<reference evidence="1 3" key="1">
    <citation type="submission" date="2015-10" db="EMBL/GenBank/DDBJ databases">
        <title>The cercosporin biosynthetic gene cluster was horizontally transferred to several fungal lineages and shown to be expanded in Cercospora beticola based on microsynteny with recipient genomes.</title>
        <authorList>
            <person name="De Jonge R."/>
            <person name="Ebert M.K."/>
            <person name="Suttle J.C."/>
            <person name="Jurick Ii W.M."/>
            <person name="Secor G.A."/>
            <person name="Thomma B.P."/>
            <person name="Van De Peer Y."/>
            <person name="Bolton M.D."/>
        </authorList>
    </citation>
    <scope>NUCLEOTIDE SEQUENCE [LARGE SCALE GENOMIC DNA]</scope>
    <source>
        <strain evidence="1 3">09-40</strain>
    </source>
</reference>
<name>A0A2G5IDN0_CERBT</name>
<evidence type="ECO:0000313" key="1">
    <source>
        <dbReference type="EMBL" id="PIB02624.1"/>
    </source>
</evidence>
<gene>
    <name evidence="1" type="ORF">CB0940_01525</name>
    <name evidence="2" type="ORF">RHO25_001572</name>
</gene>
<sequence>MQDTQTANGKETSQNEQPIHIRIEQIIRAAYHAINERDFAPTSEPWQSSFSPNFADDCSGIPHDARVYIAKQYPGDMSDLDIDLHVSKLVTNLQAFLHVEQFLSNACPEYRYEVGEEMQVSVIRKAKYASVIAHVHMLGLPPGTRRPSVTLFEFERDADGGWWCVRSKNMPGLHQMD</sequence>
<dbReference type="Proteomes" id="UP001302367">
    <property type="component" value="Chromosome 1"/>
</dbReference>
<dbReference type="AlphaFoldDB" id="A0A2G5IDN0"/>
<protein>
    <recommendedName>
        <fullName evidence="5">SnoaL-like domain-containing protein</fullName>
    </recommendedName>
</protein>
<dbReference type="EMBL" id="LKMD01000100">
    <property type="protein sequence ID" value="PIB02624.1"/>
    <property type="molecule type" value="Genomic_DNA"/>
</dbReference>
<evidence type="ECO:0000313" key="2">
    <source>
        <dbReference type="EMBL" id="WPA96964.1"/>
    </source>
</evidence>